<dbReference type="EMBL" id="BMOK01000009">
    <property type="protein sequence ID" value="GGL57934.1"/>
    <property type="molecule type" value="Genomic_DNA"/>
</dbReference>
<dbReference type="InterPro" id="IPR007169">
    <property type="entry name" value="RemA-like"/>
</dbReference>
<dbReference type="AlphaFoldDB" id="A0A917W3E8"/>
<organism evidence="1 2">
    <name type="scientific">Sporolactobacillus putidus</name>
    <dbReference type="NCBI Taxonomy" id="492735"/>
    <lineage>
        <taxon>Bacteria</taxon>
        <taxon>Bacillati</taxon>
        <taxon>Bacillota</taxon>
        <taxon>Bacilli</taxon>
        <taxon>Bacillales</taxon>
        <taxon>Sporolactobacillaceae</taxon>
        <taxon>Sporolactobacillus</taxon>
    </lineage>
</organism>
<keyword evidence="2" id="KW-1185">Reference proteome</keyword>
<comment type="caution">
    <text evidence="1">The sequence shown here is derived from an EMBL/GenBank/DDBJ whole genome shotgun (WGS) entry which is preliminary data.</text>
</comment>
<evidence type="ECO:0000313" key="1">
    <source>
        <dbReference type="EMBL" id="GGL57934.1"/>
    </source>
</evidence>
<protein>
    <recommendedName>
        <fullName evidence="3">DUF370 domain-containing protein</fullName>
    </recommendedName>
</protein>
<evidence type="ECO:0000313" key="2">
    <source>
        <dbReference type="Proteomes" id="UP000654670"/>
    </source>
</evidence>
<reference evidence="1" key="1">
    <citation type="journal article" date="2014" name="Int. J. Syst. Evol. Microbiol.">
        <title>Complete genome sequence of Corynebacterium casei LMG S-19264T (=DSM 44701T), isolated from a smear-ripened cheese.</title>
        <authorList>
            <consortium name="US DOE Joint Genome Institute (JGI-PGF)"/>
            <person name="Walter F."/>
            <person name="Albersmeier A."/>
            <person name="Kalinowski J."/>
            <person name="Ruckert C."/>
        </authorList>
    </citation>
    <scope>NUCLEOTIDE SEQUENCE</scope>
    <source>
        <strain evidence="1">JCM 15325</strain>
    </source>
</reference>
<gene>
    <name evidence="1" type="ORF">GCM10007968_22380</name>
</gene>
<name>A0A917W3E8_9BACL</name>
<reference evidence="1" key="2">
    <citation type="submission" date="2020-09" db="EMBL/GenBank/DDBJ databases">
        <authorList>
            <person name="Sun Q."/>
            <person name="Ohkuma M."/>
        </authorList>
    </citation>
    <scope>NUCLEOTIDE SEQUENCE</scope>
    <source>
        <strain evidence="1">JCM 15325</strain>
    </source>
</reference>
<sequence length="87" mass="9687">MYVHLGEGMIVDSSEVIAVFDYQTIKDAEANQAVFASQKKNGAWVQNADQPIKSVILTEKRWYVSSFSSATIRKRAGSAFSLMKDPK</sequence>
<dbReference type="NCBIfam" id="NF046065">
    <property type="entry name" value="MtxRegRemB"/>
    <property type="match status" value="1"/>
</dbReference>
<accession>A0A917W3E8</accession>
<dbReference type="Pfam" id="PF04025">
    <property type="entry name" value="RemA-like"/>
    <property type="match status" value="1"/>
</dbReference>
<proteinExistence type="predicted"/>
<dbReference type="Proteomes" id="UP000654670">
    <property type="component" value="Unassembled WGS sequence"/>
</dbReference>
<dbReference type="RefSeq" id="WP_188803363.1">
    <property type="nucleotide sequence ID" value="NZ_BMOK01000009.1"/>
</dbReference>
<evidence type="ECO:0008006" key="3">
    <source>
        <dbReference type="Google" id="ProtNLM"/>
    </source>
</evidence>